<keyword evidence="2" id="KW-0813">Transport</keyword>
<dbReference type="PANTHER" id="PTHR33376">
    <property type="match status" value="1"/>
</dbReference>
<sequence>MQKKMLLWSIAVVMMTAMLGIPNMVMGADFLIKFAHFQPAQMDQPQHVAAVAFKNFVEQQSGGKIQVDIYPAGQLGAEKEILEGLRAGTIEMTNIHDGPIPTVFKPAVILGIPYAFESPPIAWGVMDGWYGQKFNEAMLKETGIRILAWSDNGVRNFSANKPLKSPTDLKGLKMRVMVSEVYLKMVQAMGGNPTPIPWGELYTALQQGVVDGQENGVTNMLAAKLYEVQKYYTLDGHIYSWHIVMVGNKFFESLPPDLQVIVKKGVEIGKVIERGLVTTQDLMAANILGDKGMDVVSLTPAEKDEFRKLSQQPVVDWAKTQTDPQWIDDLFKAIAEVQDQLKK</sequence>
<dbReference type="GO" id="GO:0030288">
    <property type="term" value="C:outer membrane-bounded periplasmic space"/>
    <property type="evidence" value="ECO:0007669"/>
    <property type="project" value="InterPro"/>
</dbReference>
<accession>A0A0S6WAL9</accession>
<comment type="similarity">
    <text evidence="1">Belongs to the bacterial solute-binding protein 7 family.</text>
</comment>
<dbReference type="PIRSF" id="PIRSF006470">
    <property type="entry name" value="DctB"/>
    <property type="match status" value="1"/>
</dbReference>
<dbReference type="GO" id="GO:0055085">
    <property type="term" value="P:transmembrane transport"/>
    <property type="evidence" value="ECO:0007669"/>
    <property type="project" value="InterPro"/>
</dbReference>
<evidence type="ECO:0000256" key="1">
    <source>
        <dbReference type="ARBA" id="ARBA00009023"/>
    </source>
</evidence>
<dbReference type="STRING" id="1499967.U27_02105"/>
<dbReference type="Proteomes" id="UP000030661">
    <property type="component" value="Unassembled WGS sequence"/>
</dbReference>
<dbReference type="AlphaFoldDB" id="A0A0S6WAL9"/>
<dbReference type="Gene3D" id="3.40.190.170">
    <property type="entry name" value="Bacterial extracellular solute-binding protein, family 7"/>
    <property type="match status" value="1"/>
</dbReference>
<name>A0A0S6WAL9_VECG1</name>
<evidence type="ECO:0000256" key="3">
    <source>
        <dbReference type="ARBA" id="ARBA00022729"/>
    </source>
</evidence>
<dbReference type="InterPro" id="IPR038404">
    <property type="entry name" value="TRAP_DctP_sf"/>
</dbReference>
<protein>
    <submittedName>
        <fullName evidence="4">TRAP dicarboxylate transporter, DctP subunit</fullName>
    </submittedName>
</protein>
<gene>
    <name evidence="4" type="ORF">U27_02105</name>
</gene>
<dbReference type="HOGENOM" id="CLU_036176_1_0_0"/>
<organism evidence="4">
    <name type="scientific">Vecturithrix granuli</name>
    <dbReference type="NCBI Taxonomy" id="1499967"/>
    <lineage>
        <taxon>Bacteria</taxon>
        <taxon>Candidatus Moduliflexota</taxon>
        <taxon>Candidatus Vecturitrichia</taxon>
        <taxon>Candidatus Vecturitrichales</taxon>
        <taxon>Candidatus Vecturitrichaceae</taxon>
        <taxon>Candidatus Vecturithrix</taxon>
    </lineage>
</organism>
<dbReference type="NCBIfam" id="NF037995">
    <property type="entry name" value="TRAP_S1"/>
    <property type="match status" value="1"/>
</dbReference>
<keyword evidence="5" id="KW-1185">Reference proteome</keyword>
<proteinExistence type="inferred from homology"/>
<dbReference type="EMBL" id="DF820463">
    <property type="protein sequence ID" value="GAK55273.1"/>
    <property type="molecule type" value="Genomic_DNA"/>
</dbReference>
<dbReference type="InterPro" id="IPR004682">
    <property type="entry name" value="TRAP_DctP"/>
</dbReference>
<evidence type="ECO:0000256" key="2">
    <source>
        <dbReference type="ARBA" id="ARBA00022448"/>
    </source>
</evidence>
<dbReference type="PANTHER" id="PTHR33376:SF7">
    <property type="entry name" value="C4-DICARBOXYLATE-BINDING PROTEIN DCTB"/>
    <property type="match status" value="1"/>
</dbReference>
<dbReference type="NCBIfam" id="TIGR00787">
    <property type="entry name" value="dctP"/>
    <property type="match status" value="1"/>
</dbReference>
<evidence type="ECO:0000313" key="5">
    <source>
        <dbReference type="Proteomes" id="UP000030661"/>
    </source>
</evidence>
<evidence type="ECO:0000313" key="4">
    <source>
        <dbReference type="EMBL" id="GAK55273.1"/>
    </source>
</evidence>
<reference evidence="4" key="1">
    <citation type="journal article" date="2015" name="PeerJ">
        <title>First genomic representation of candidate bacterial phylum KSB3 points to enhanced environmental sensing as a trigger of wastewater bulking.</title>
        <authorList>
            <person name="Sekiguchi Y."/>
            <person name="Ohashi A."/>
            <person name="Parks D.H."/>
            <person name="Yamauchi T."/>
            <person name="Tyson G.W."/>
            <person name="Hugenholtz P."/>
        </authorList>
    </citation>
    <scope>NUCLEOTIDE SEQUENCE [LARGE SCALE GENOMIC DNA]</scope>
</reference>
<dbReference type="InterPro" id="IPR018389">
    <property type="entry name" value="DctP_fam"/>
</dbReference>
<keyword evidence="3" id="KW-0732">Signal</keyword>
<dbReference type="eggNOG" id="COG1638">
    <property type="taxonomic scope" value="Bacteria"/>
</dbReference>
<dbReference type="Pfam" id="PF03480">
    <property type="entry name" value="DctP"/>
    <property type="match status" value="1"/>
</dbReference>